<dbReference type="SUPFAM" id="SSF53597">
    <property type="entry name" value="Dihydrofolate reductase-like"/>
    <property type="match status" value="1"/>
</dbReference>
<dbReference type="EMBL" id="CP048268">
    <property type="protein sequence ID" value="QYN52900.1"/>
    <property type="molecule type" value="Genomic_DNA"/>
</dbReference>
<feature type="domain" description="DHFR" evidence="9">
    <location>
        <begin position="1"/>
        <end position="166"/>
    </location>
</feature>
<dbReference type="EC" id="1.5.1.3" evidence="3 7"/>
<evidence type="ECO:0000256" key="5">
    <source>
        <dbReference type="ARBA" id="ARBA00022857"/>
    </source>
</evidence>
<evidence type="ECO:0000256" key="4">
    <source>
        <dbReference type="ARBA" id="ARBA00022563"/>
    </source>
</evidence>
<comment type="pathway">
    <text evidence="1 7">Cofactor biosynthesis; tetrahydrofolate biosynthesis; 5,6,7,8-tetrahydrofolate from 7,8-dihydrofolate: step 1/1.</text>
</comment>
<dbReference type="Proteomes" id="UP000826550">
    <property type="component" value="Chromosome"/>
</dbReference>
<comment type="function">
    <text evidence="7">Key enzyme in folate metabolism. Catalyzes an essential reaction for de novo glycine and purine synthesis, and for DNA precursor synthesis.</text>
</comment>
<keyword evidence="4 7" id="KW-0554">One-carbon metabolism</keyword>
<feature type="compositionally biased region" description="Basic and acidic residues" evidence="8">
    <location>
        <begin position="168"/>
        <end position="181"/>
    </location>
</feature>
<comment type="catalytic activity">
    <reaction evidence="7">
        <text>(6S)-5,6,7,8-tetrahydrofolate + NADP(+) = 7,8-dihydrofolate + NADPH + H(+)</text>
        <dbReference type="Rhea" id="RHEA:15009"/>
        <dbReference type="ChEBI" id="CHEBI:15378"/>
        <dbReference type="ChEBI" id="CHEBI:57451"/>
        <dbReference type="ChEBI" id="CHEBI:57453"/>
        <dbReference type="ChEBI" id="CHEBI:57783"/>
        <dbReference type="ChEBI" id="CHEBI:58349"/>
        <dbReference type="EC" id="1.5.1.3"/>
    </reaction>
</comment>
<evidence type="ECO:0000313" key="10">
    <source>
        <dbReference type="EMBL" id="QYN52900.1"/>
    </source>
</evidence>
<dbReference type="Gene3D" id="3.40.430.10">
    <property type="entry name" value="Dihydrofolate Reductase, subunit A"/>
    <property type="match status" value="1"/>
</dbReference>
<evidence type="ECO:0000256" key="2">
    <source>
        <dbReference type="ARBA" id="ARBA00009539"/>
    </source>
</evidence>
<feature type="region of interest" description="Disordered" evidence="8">
    <location>
        <begin position="168"/>
        <end position="189"/>
    </location>
</feature>
<dbReference type="Pfam" id="PF00186">
    <property type="entry name" value="DHFR_1"/>
    <property type="match status" value="1"/>
</dbReference>
<dbReference type="InterPro" id="IPR001796">
    <property type="entry name" value="DHFR_dom"/>
</dbReference>
<evidence type="ECO:0000313" key="11">
    <source>
        <dbReference type="Proteomes" id="UP000826550"/>
    </source>
</evidence>
<evidence type="ECO:0000259" key="9">
    <source>
        <dbReference type="PROSITE" id="PS51330"/>
    </source>
</evidence>
<sequence>MIIFVWAEDEKHQIGLDGHLPWYLPKDLEHFKKLTVGHPIVMGRKTFASLPRLLPNRQHIVLSSSCEVAHKFDHNNQVVILSSLNKLKHWLKSHQDEKIFVIGGTSVFQALKKQVDYLEKTEIKAVFAGDTIMPTIDYSQFELIKKETHLPDDQNKYSYEFLTYARKEKRNEEDDHKRNRFSDQYPDPC</sequence>
<reference evidence="10 11" key="1">
    <citation type="submission" date="2020-01" db="EMBL/GenBank/DDBJ databases">
        <title>Vast differences in strain-level diversity in the gut microbiota of two closely related honey bee species.</title>
        <authorList>
            <person name="Ellegaard K.M."/>
            <person name="Suenami S."/>
            <person name="Miyazaki R."/>
            <person name="Engel P."/>
        </authorList>
    </citation>
    <scope>NUCLEOTIDE SEQUENCE [LARGE SCALE GENOMIC DNA]</scope>
    <source>
        <strain evidence="10 11">ESL0416</strain>
    </source>
</reference>
<organism evidence="10 11">
    <name type="scientific">Lactobacillus panisapium</name>
    <dbReference type="NCBI Taxonomy" id="2012495"/>
    <lineage>
        <taxon>Bacteria</taxon>
        <taxon>Bacillati</taxon>
        <taxon>Bacillota</taxon>
        <taxon>Bacilli</taxon>
        <taxon>Lactobacillales</taxon>
        <taxon>Lactobacillaceae</taxon>
        <taxon>Lactobacillus</taxon>
    </lineage>
</organism>
<comment type="similarity">
    <text evidence="2 7">Belongs to the dihydrofolate reductase family.</text>
</comment>
<proteinExistence type="inferred from homology"/>
<evidence type="ECO:0000256" key="7">
    <source>
        <dbReference type="PIRNR" id="PIRNR000194"/>
    </source>
</evidence>
<dbReference type="InterPro" id="IPR024072">
    <property type="entry name" value="DHFR-like_dom_sf"/>
</dbReference>
<keyword evidence="6 7" id="KW-0560">Oxidoreductase</keyword>
<evidence type="ECO:0000256" key="6">
    <source>
        <dbReference type="ARBA" id="ARBA00023002"/>
    </source>
</evidence>
<accession>A0ABX8W584</accession>
<evidence type="ECO:0000256" key="8">
    <source>
        <dbReference type="SAM" id="MobiDB-lite"/>
    </source>
</evidence>
<dbReference type="CDD" id="cd00209">
    <property type="entry name" value="DHFR"/>
    <property type="match status" value="1"/>
</dbReference>
<dbReference type="InterPro" id="IPR012259">
    <property type="entry name" value="DHFR"/>
</dbReference>
<name>A0ABX8W584_9LACO</name>
<dbReference type="RefSeq" id="WP_220219729.1">
    <property type="nucleotide sequence ID" value="NZ_CP048268.1"/>
</dbReference>
<gene>
    <name evidence="10" type="ORF">GYM71_05485</name>
</gene>
<keyword evidence="5 7" id="KW-0521">NADP</keyword>
<protein>
    <recommendedName>
        <fullName evidence="3 7">Dihydrofolate reductase</fullName>
        <ecNumber evidence="3 7">1.5.1.3</ecNumber>
    </recommendedName>
</protein>
<dbReference type="PANTHER" id="PTHR48069:SF3">
    <property type="entry name" value="DIHYDROFOLATE REDUCTASE"/>
    <property type="match status" value="1"/>
</dbReference>
<evidence type="ECO:0000256" key="1">
    <source>
        <dbReference type="ARBA" id="ARBA00004903"/>
    </source>
</evidence>
<keyword evidence="11" id="KW-1185">Reference proteome</keyword>
<dbReference type="PRINTS" id="PR00070">
    <property type="entry name" value="DHFR"/>
</dbReference>
<dbReference type="PROSITE" id="PS51330">
    <property type="entry name" value="DHFR_2"/>
    <property type="match status" value="1"/>
</dbReference>
<dbReference type="PIRSF" id="PIRSF000194">
    <property type="entry name" value="DHFR"/>
    <property type="match status" value="1"/>
</dbReference>
<dbReference type="PANTHER" id="PTHR48069">
    <property type="entry name" value="DIHYDROFOLATE REDUCTASE"/>
    <property type="match status" value="1"/>
</dbReference>
<evidence type="ECO:0000256" key="3">
    <source>
        <dbReference type="ARBA" id="ARBA00012856"/>
    </source>
</evidence>